<name>A0ABW0N5C6_9ACTN</name>
<proteinExistence type="predicted"/>
<organism evidence="2 3">
    <name type="scientific">Nocardioides caricicola</name>
    <dbReference type="NCBI Taxonomy" id="634770"/>
    <lineage>
        <taxon>Bacteria</taxon>
        <taxon>Bacillati</taxon>
        <taxon>Actinomycetota</taxon>
        <taxon>Actinomycetes</taxon>
        <taxon>Propionibacteriales</taxon>
        <taxon>Nocardioidaceae</taxon>
        <taxon>Nocardioides</taxon>
    </lineage>
</organism>
<keyword evidence="1" id="KW-0472">Membrane</keyword>
<comment type="caution">
    <text evidence="2">The sequence shown here is derived from an EMBL/GenBank/DDBJ whole genome shotgun (WGS) entry which is preliminary data.</text>
</comment>
<gene>
    <name evidence="2" type="ORF">ACFPKY_18695</name>
</gene>
<reference evidence="3" key="1">
    <citation type="journal article" date="2019" name="Int. J. Syst. Evol. Microbiol.">
        <title>The Global Catalogue of Microorganisms (GCM) 10K type strain sequencing project: providing services to taxonomists for standard genome sequencing and annotation.</title>
        <authorList>
            <consortium name="The Broad Institute Genomics Platform"/>
            <consortium name="The Broad Institute Genome Sequencing Center for Infectious Disease"/>
            <person name="Wu L."/>
            <person name="Ma J."/>
        </authorList>
    </citation>
    <scope>NUCLEOTIDE SEQUENCE [LARGE SCALE GENOMIC DNA]</scope>
    <source>
        <strain evidence="3">KACC 13778</strain>
    </source>
</reference>
<dbReference type="Proteomes" id="UP001595956">
    <property type="component" value="Unassembled WGS sequence"/>
</dbReference>
<keyword evidence="1" id="KW-0812">Transmembrane</keyword>
<dbReference type="RefSeq" id="WP_345173719.1">
    <property type="nucleotide sequence ID" value="NZ_BAABFQ010000005.1"/>
</dbReference>
<feature type="transmembrane region" description="Helical" evidence="1">
    <location>
        <begin position="20"/>
        <end position="40"/>
    </location>
</feature>
<keyword evidence="3" id="KW-1185">Reference proteome</keyword>
<sequence length="85" mass="9494">MSQQDPSAAPHDDRPRGDPWHAFGYVVSGVAFYGFLGWLLDRWLGTDYIVAIGIIFGAGLGIYLTFSRFNRALPPDSSHDQHEQN</sequence>
<feature type="transmembrane region" description="Helical" evidence="1">
    <location>
        <begin position="47"/>
        <end position="66"/>
    </location>
</feature>
<protein>
    <submittedName>
        <fullName evidence="2">AtpZ/AtpI family protein</fullName>
    </submittedName>
</protein>
<evidence type="ECO:0000313" key="3">
    <source>
        <dbReference type="Proteomes" id="UP001595956"/>
    </source>
</evidence>
<evidence type="ECO:0000313" key="2">
    <source>
        <dbReference type="EMBL" id="MFC5495147.1"/>
    </source>
</evidence>
<accession>A0ABW0N5C6</accession>
<dbReference type="EMBL" id="JBHSMD010000006">
    <property type="protein sequence ID" value="MFC5495147.1"/>
    <property type="molecule type" value="Genomic_DNA"/>
</dbReference>
<keyword evidence="1" id="KW-1133">Transmembrane helix</keyword>
<evidence type="ECO:0000256" key="1">
    <source>
        <dbReference type="SAM" id="Phobius"/>
    </source>
</evidence>